<keyword evidence="2" id="KW-0479">Metal-binding</keyword>
<evidence type="ECO:0000256" key="12">
    <source>
        <dbReference type="PROSITE-ProRule" id="PRU00042"/>
    </source>
</evidence>
<feature type="compositionally biased region" description="Polar residues" evidence="13">
    <location>
        <begin position="971"/>
        <end position="986"/>
    </location>
</feature>
<accession>A0AA47MXF1</accession>
<keyword evidence="3" id="KW-0677">Repeat</keyword>
<dbReference type="PANTHER" id="PTHR23235:SF17">
    <property type="entry name" value="TRANSCRIPTION FACTOR SP4"/>
    <property type="match status" value="1"/>
</dbReference>
<feature type="region of interest" description="Disordered" evidence="13">
    <location>
        <begin position="948"/>
        <end position="999"/>
    </location>
</feature>
<dbReference type="GO" id="GO:0008270">
    <property type="term" value="F:zinc ion binding"/>
    <property type="evidence" value="ECO:0007669"/>
    <property type="project" value="UniProtKB-KW"/>
</dbReference>
<dbReference type="GO" id="GO:0000981">
    <property type="term" value="F:DNA-binding transcription factor activity, RNA polymerase II-specific"/>
    <property type="evidence" value="ECO:0007669"/>
    <property type="project" value="TreeGrafter"/>
</dbReference>
<name>A0AA47MXF1_MERPO</name>
<feature type="domain" description="C2H2-type" evidence="15">
    <location>
        <begin position="850"/>
        <end position="879"/>
    </location>
</feature>
<evidence type="ECO:0000256" key="3">
    <source>
        <dbReference type="ARBA" id="ARBA00022737"/>
    </source>
</evidence>
<feature type="compositionally biased region" description="Acidic residues" evidence="13">
    <location>
        <begin position="948"/>
        <end position="957"/>
    </location>
</feature>
<feature type="transmembrane region" description="Helical" evidence="14">
    <location>
        <begin position="229"/>
        <end position="249"/>
    </location>
</feature>
<sequence length="999" mass="104553">MEEEEMEEEEMGEGGGTAREGRRDVSFRCAVPGSAPSGSQCSQSQLPVIITEATSDVCQQASILSVLSNPNAEQLDASDHRYRSVGGLGYIMPIKSSGIRQSANTETKCIFIDHFPTLLPTSPQATAINATRKRSTSSDFRPLPSNALPSGPGGGTKRVGFRWNYRVCMTATGVAERGETEKRKERGRGERGRNTCDDEEDGGQTRGCWPGCLNGSGWASCSTSFSSSAIIIISIIIIIIIITGGDFFLHATKRGASGLCARGGGDLKKETPGTEGGKASKKGKSSGPQESSQPSPLALLAATCSKIGGQGGVEGTQQQIPLQAAQLQGGQIVLDTSGAQALLPQQLELVPAQFTGNGWQIITTAPAMAKENTNQPVAVTLATTLPCESSPGGRKMKAISGTNSVAANQQQQFQIIQVQNMPSAGGGVQYQVIPQLQTADGQQIHISPAQSASITGLQEQTVQLIQTQGQGQTILQPANQQAILTNSANQSVPLQIRPAQSFPLQLQALSGSQAPMMTTVPINLGGMTLALPVINNVGGGGAVQLIQSADGTFSIANGSQLVTTATVSGTGNAGTITTVAGGDGMSDGGQVVCTGSDGGGAETQHQNNDIDSPSQANGLQNQPEMAGTIQQVILGQMGHQVLQQIQLQPQGQQPQHIQTLQPIQAFQNPTQVLIRTPTLSPSGQITWQTLQLPGGVSLQGGLGATVQQQLTLAPMGGGAGVGGGGLVSLGGAPLTLSAAQINPGSGVQTVSIAGLGAGVQMQGVPLTITSLQGQPQVQEGVKVQSSPVTVTVGNVASGSSMSPDQLGSVQNSSDQEGPPSKRLRRVACSCPNCRDGEGRNSGDPSKKKQHVCHMEGCGKVYGKTSHLRAHLRWHTGERPFVCNWIFCGKRFTRSDELQRHRRTHTGEKRFECPECSKRFMRSDHLSKHIKTHQNKKAGASVAIITTEDMEEEEEEAGGEGLGSPPRIVTVATLTQDSDPATPSASNHLEEDEEEEEEFE</sequence>
<evidence type="ECO:0000256" key="10">
    <source>
        <dbReference type="ARBA" id="ARBA00023242"/>
    </source>
</evidence>
<dbReference type="FunFam" id="3.30.160.60:FF:000014">
    <property type="entry name" value="Transcription factor Sp3"/>
    <property type="match status" value="1"/>
</dbReference>
<evidence type="ECO:0000256" key="7">
    <source>
        <dbReference type="ARBA" id="ARBA00023125"/>
    </source>
</evidence>
<feature type="compositionally biased region" description="Low complexity" evidence="13">
    <location>
        <begin position="285"/>
        <end position="295"/>
    </location>
</feature>
<feature type="compositionally biased region" description="Polar residues" evidence="13">
    <location>
        <begin position="794"/>
        <end position="815"/>
    </location>
</feature>
<dbReference type="PROSITE" id="PS50157">
    <property type="entry name" value="ZINC_FINGER_C2H2_2"/>
    <property type="match status" value="3"/>
</dbReference>
<feature type="region of interest" description="Disordered" evidence="13">
    <location>
        <begin position="176"/>
        <end position="203"/>
    </location>
</feature>
<keyword evidence="6" id="KW-0805">Transcription regulation</keyword>
<keyword evidence="10" id="KW-0539">Nucleus</keyword>
<organism evidence="16 17">
    <name type="scientific">Merluccius polli</name>
    <name type="common">Benguela hake</name>
    <name type="synonym">Merluccius cadenati</name>
    <dbReference type="NCBI Taxonomy" id="89951"/>
    <lineage>
        <taxon>Eukaryota</taxon>
        <taxon>Metazoa</taxon>
        <taxon>Chordata</taxon>
        <taxon>Craniata</taxon>
        <taxon>Vertebrata</taxon>
        <taxon>Euteleostomi</taxon>
        <taxon>Actinopterygii</taxon>
        <taxon>Neopterygii</taxon>
        <taxon>Teleostei</taxon>
        <taxon>Neoteleostei</taxon>
        <taxon>Acanthomorphata</taxon>
        <taxon>Zeiogadaria</taxon>
        <taxon>Gadariae</taxon>
        <taxon>Gadiformes</taxon>
        <taxon>Gadoidei</taxon>
        <taxon>Merlucciidae</taxon>
        <taxon>Merluccius</taxon>
    </lineage>
</organism>
<evidence type="ECO:0000256" key="6">
    <source>
        <dbReference type="ARBA" id="ARBA00023015"/>
    </source>
</evidence>
<feature type="compositionally biased region" description="Basic and acidic residues" evidence="13">
    <location>
        <begin position="176"/>
        <end position="196"/>
    </location>
</feature>
<evidence type="ECO:0000256" key="9">
    <source>
        <dbReference type="ARBA" id="ARBA00023163"/>
    </source>
</evidence>
<feature type="region of interest" description="Disordered" evidence="13">
    <location>
        <begin position="132"/>
        <end position="154"/>
    </location>
</feature>
<dbReference type="PANTHER" id="PTHR23235">
    <property type="entry name" value="KRUEPPEL-LIKE TRANSCRIPTION FACTOR"/>
    <property type="match status" value="1"/>
</dbReference>
<evidence type="ECO:0000256" key="13">
    <source>
        <dbReference type="SAM" id="MobiDB-lite"/>
    </source>
</evidence>
<dbReference type="FunFam" id="3.30.160.60:FF:000061">
    <property type="entry name" value="Transcription factor Sp3"/>
    <property type="match status" value="1"/>
</dbReference>
<dbReference type="GO" id="GO:0035118">
    <property type="term" value="P:embryonic pectoral fin morphogenesis"/>
    <property type="evidence" value="ECO:0007669"/>
    <property type="project" value="UniProtKB-ARBA"/>
</dbReference>
<protein>
    <submittedName>
        <fullName evidence="16">Transcription factor Sp4</fullName>
    </submittedName>
</protein>
<keyword evidence="4 12" id="KW-0863">Zinc-finger</keyword>
<keyword evidence="14" id="KW-0812">Transmembrane</keyword>
<evidence type="ECO:0000256" key="4">
    <source>
        <dbReference type="ARBA" id="ARBA00022771"/>
    </source>
</evidence>
<evidence type="ECO:0000256" key="2">
    <source>
        <dbReference type="ARBA" id="ARBA00022723"/>
    </source>
</evidence>
<dbReference type="Proteomes" id="UP001174136">
    <property type="component" value="Unassembled WGS sequence"/>
</dbReference>
<dbReference type="Pfam" id="PF00096">
    <property type="entry name" value="zf-C2H2"/>
    <property type="match status" value="3"/>
</dbReference>
<dbReference type="InterPro" id="IPR036236">
    <property type="entry name" value="Znf_C2H2_sf"/>
</dbReference>
<reference evidence="16" key="1">
    <citation type="journal article" date="2023" name="Front. Mar. Sci.">
        <title>A new Merluccius polli reference genome to investigate the effects of global change in West African waters.</title>
        <authorList>
            <person name="Mateo J.L."/>
            <person name="Blanco-Fernandez C."/>
            <person name="Garcia-Vazquez E."/>
            <person name="Machado-Schiaffino G."/>
        </authorList>
    </citation>
    <scope>NUCLEOTIDE SEQUENCE</scope>
    <source>
        <strain evidence="16">C29</strain>
        <tissue evidence="16">Fin</tissue>
    </source>
</reference>
<feature type="region of interest" description="Disordered" evidence="13">
    <location>
        <begin position="261"/>
        <end position="295"/>
    </location>
</feature>
<keyword evidence="5" id="KW-0862">Zinc</keyword>
<keyword evidence="7" id="KW-0238">DNA-binding</keyword>
<dbReference type="EMBL" id="JAOPHQ010002021">
    <property type="protein sequence ID" value="KAK0148468.1"/>
    <property type="molecule type" value="Genomic_DNA"/>
</dbReference>
<feature type="compositionally biased region" description="Polar residues" evidence="13">
    <location>
        <begin position="603"/>
        <end position="621"/>
    </location>
</feature>
<keyword evidence="8" id="KW-0010">Activator</keyword>
<dbReference type="GO" id="GO:0045743">
    <property type="term" value="P:positive regulation of fibroblast growth factor receptor signaling pathway"/>
    <property type="evidence" value="ECO:0007669"/>
    <property type="project" value="UniProtKB-ARBA"/>
</dbReference>
<gene>
    <name evidence="16" type="primary">Sp4</name>
    <name evidence="16" type="ORF">N1851_011214</name>
</gene>
<evidence type="ECO:0000256" key="11">
    <source>
        <dbReference type="ARBA" id="ARBA00038409"/>
    </source>
</evidence>
<keyword evidence="14" id="KW-0472">Membrane</keyword>
<evidence type="ECO:0000256" key="14">
    <source>
        <dbReference type="SAM" id="Phobius"/>
    </source>
</evidence>
<dbReference type="SMART" id="SM00355">
    <property type="entry name" value="ZnF_C2H2"/>
    <property type="match status" value="3"/>
</dbReference>
<feature type="region of interest" description="Disordered" evidence="13">
    <location>
        <begin position="794"/>
        <end position="823"/>
    </location>
</feature>
<evidence type="ECO:0000256" key="1">
    <source>
        <dbReference type="ARBA" id="ARBA00004123"/>
    </source>
</evidence>
<comment type="caution">
    <text evidence="16">The sequence shown here is derived from an EMBL/GenBank/DDBJ whole genome shotgun (WGS) entry which is preliminary data.</text>
</comment>
<proteinExistence type="inferred from homology"/>
<feature type="compositionally biased region" description="Acidic residues" evidence="13">
    <location>
        <begin position="1"/>
        <end position="12"/>
    </location>
</feature>
<dbReference type="GO" id="GO:0000978">
    <property type="term" value="F:RNA polymerase II cis-regulatory region sequence-specific DNA binding"/>
    <property type="evidence" value="ECO:0007669"/>
    <property type="project" value="TreeGrafter"/>
</dbReference>
<dbReference type="InterPro" id="IPR013087">
    <property type="entry name" value="Znf_C2H2_type"/>
</dbReference>
<evidence type="ECO:0000313" key="16">
    <source>
        <dbReference type="EMBL" id="KAK0148468.1"/>
    </source>
</evidence>
<keyword evidence="9" id="KW-0804">Transcription</keyword>
<dbReference type="FunFam" id="3.30.160.60:FF:000026">
    <property type="entry name" value="Transcription factor Sp3"/>
    <property type="match status" value="1"/>
</dbReference>
<evidence type="ECO:0000256" key="8">
    <source>
        <dbReference type="ARBA" id="ARBA00023159"/>
    </source>
</evidence>
<dbReference type="GO" id="GO:0005634">
    <property type="term" value="C:nucleus"/>
    <property type="evidence" value="ECO:0007669"/>
    <property type="project" value="UniProtKB-SubCell"/>
</dbReference>
<dbReference type="Gene3D" id="3.30.160.60">
    <property type="entry name" value="Classic Zinc Finger"/>
    <property type="match status" value="3"/>
</dbReference>
<dbReference type="SUPFAM" id="SSF57667">
    <property type="entry name" value="beta-beta-alpha zinc fingers"/>
    <property type="match status" value="2"/>
</dbReference>
<dbReference type="PROSITE" id="PS00028">
    <property type="entry name" value="ZINC_FINGER_C2H2_1"/>
    <property type="match status" value="3"/>
</dbReference>
<evidence type="ECO:0000256" key="5">
    <source>
        <dbReference type="ARBA" id="ARBA00022833"/>
    </source>
</evidence>
<dbReference type="AlphaFoldDB" id="A0AA47MXF1"/>
<feature type="domain" description="C2H2-type" evidence="15">
    <location>
        <begin position="880"/>
        <end position="909"/>
    </location>
</feature>
<feature type="compositionally biased region" description="Acidic residues" evidence="13">
    <location>
        <begin position="989"/>
        <end position="999"/>
    </location>
</feature>
<feature type="region of interest" description="Disordered" evidence="13">
    <location>
        <begin position="1"/>
        <end position="25"/>
    </location>
</feature>
<keyword evidence="14" id="KW-1133">Transmembrane helix</keyword>
<feature type="domain" description="C2H2-type" evidence="15">
    <location>
        <begin position="910"/>
        <end position="937"/>
    </location>
</feature>
<evidence type="ECO:0000259" key="15">
    <source>
        <dbReference type="PROSITE" id="PS50157"/>
    </source>
</evidence>
<evidence type="ECO:0000313" key="17">
    <source>
        <dbReference type="Proteomes" id="UP001174136"/>
    </source>
</evidence>
<feature type="region of interest" description="Disordered" evidence="13">
    <location>
        <begin position="597"/>
        <end position="621"/>
    </location>
</feature>
<keyword evidence="17" id="KW-1185">Reference proteome</keyword>
<comment type="subcellular location">
    <subcellularLocation>
        <location evidence="1">Nucleus</location>
    </subcellularLocation>
</comment>
<comment type="similarity">
    <text evidence="11">Belongs to the Sp1 C2H2-type zinc-finger protein family.</text>
</comment>